<comment type="cofactor">
    <cofactor evidence="1">
        <name>Zn(2+)</name>
        <dbReference type="ChEBI" id="CHEBI:29105"/>
    </cofactor>
</comment>
<keyword evidence="7" id="KW-0482">Metalloprotease</keyword>
<dbReference type="InterPro" id="IPR042089">
    <property type="entry name" value="Peptidase_M13_dom_2"/>
</dbReference>
<dbReference type="Pfam" id="PF01431">
    <property type="entry name" value="Peptidase_M13"/>
    <property type="match status" value="1"/>
</dbReference>
<evidence type="ECO:0000256" key="1">
    <source>
        <dbReference type="ARBA" id="ARBA00001947"/>
    </source>
</evidence>
<dbReference type="GO" id="GO:0016485">
    <property type="term" value="P:protein processing"/>
    <property type="evidence" value="ECO:0007669"/>
    <property type="project" value="TreeGrafter"/>
</dbReference>
<evidence type="ECO:0000256" key="7">
    <source>
        <dbReference type="ARBA" id="ARBA00023049"/>
    </source>
</evidence>
<dbReference type="SUPFAM" id="SSF55486">
    <property type="entry name" value="Metalloproteases ('zincins'), catalytic domain"/>
    <property type="match status" value="1"/>
</dbReference>
<dbReference type="InterPro" id="IPR000718">
    <property type="entry name" value="Peptidase_M13"/>
</dbReference>
<dbReference type="InterPro" id="IPR008753">
    <property type="entry name" value="Peptidase_M13_N"/>
</dbReference>
<name>T1IL63_STRMM</name>
<dbReference type="AlphaFoldDB" id="T1IL63"/>
<dbReference type="HOGENOM" id="CLU_006187_4_3_1"/>
<dbReference type="eggNOG" id="KOG3624">
    <property type="taxonomic scope" value="Eukaryota"/>
</dbReference>
<keyword evidence="9" id="KW-0812">Transmembrane</keyword>
<dbReference type="GO" id="GO:0004222">
    <property type="term" value="F:metalloendopeptidase activity"/>
    <property type="evidence" value="ECO:0007669"/>
    <property type="project" value="InterPro"/>
</dbReference>
<dbReference type="PANTHER" id="PTHR11733">
    <property type="entry name" value="ZINC METALLOPROTEASE FAMILY M13 NEPRILYSIN-RELATED"/>
    <property type="match status" value="1"/>
</dbReference>
<reference evidence="12" key="2">
    <citation type="submission" date="2015-02" db="UniProtKB">
        <authorList>
            <consortium name="EnsemblMetazoa"/>
        </authorList>
    </citation>
    <scope>IDENTIFICATION</scope>
</reference>
<feature type="domain" description="Peptidase M13 C-terminal" evidence="10">
    <location>
        <begin position="577"/>
        <end position="786"/>
    </location>
</feature>
<organism evidence="12 13">
    <name type="scientific">Strigamia maritima</name>
    <name type="common">European centipede</name>
    <name type="synonym">Geophilus maritimus</name>
    <dbReference type="NCBI Taxonomy" id="126957"/>
    <lineage>
        <taxon>Eukaryota</taxon>
        <taxon>Metazoa</taxon>
        <taxon>Ecdysozoa</taxon>
        <taxon>Arthropoda</taxon>
        <taxon>Myriapoda</taxon>
        <taxon>Chilopoda</taxon>
        <taxon>Pleurostigmophora</taxon>
        <taxon>Geophilomorpha</taxon>
        <taxon>Linotaeniidae</taxon>
        <taxon>Strigamia</taxon>
    </lineage>
</organism>
<dbReference type="GO" id="GO:0005886">
    <property type="term" value="C:plasma membrane"/>
    <property type="evidence" value="ECO:0007669"/>
    <property type="project" value="TreeGrafter"/>
</dbReference>
<dbReference type="PhylomeDB" id="T1IL63"/>
<evidence type="ECO:0000259" key="10">
    <source>
        <dbReference type="Pfam" id="PF01431"/>
    </source>
</evidence>
<dbReference type="PROSITE" id="PS51885">
    <property type="entry name" value="NEPRILYSIN"/>
    <property type="match status" value="1"/>
</dbReference>
<dbReference type="Pfam" id="PF05649">
    <property type="entry name" value="Peptidase_M13_N"/>
    <property type="match status" value="1"/>
</dbReference>
<evidence type="ECO:0000256" key="8">
    <source>
        <dbReference type="SAM" id="MobiDB-lite"/>
    </source>
</evidence>
<dbReference type="Proteomes" id="UP000014500">
    <property type="component" value="Unassembled WGS sequence"/>
</dbReference>
<feature type="transmembrane region" description="Helical" evidence="9">
    <location>
        <begin position="36"/>
        <end position="57"/>
    </location>
</feature>
<sequence>MTNNAVDPALPASFEESAQQTKRPKAAKVRKKTSKVLKAVLGTSLFILVILTIILVIQSFKSTKCQIEESVCSTQECTLSAVTLIKTVHRSEDPCEDFYSFVCGKGENATPNVFITLYTQLLNKLKNLLTKPNSTTEAAAISNAKLFYQECMDASKIQKLGVKPLKKILQDIASEWPWIAVKIKDDENVNENEKPSPDDPGDKSASNDDKENDDLGSGDLKVEGIMNSGAPSMPTTLEHLLGKLDQAGLASTKLFNVEVINDFNDWRTKRMSVDQYDPIAEINKQKRKKVVEDDELFSSKVANLITLITNNKNSAEIDDEILRMLTLKKQLEAMNAFTKERTNYTLRNVKMSIAELTELTQNKFNWLDYFNAIFDGISTNKLDESETIVVQNEKFFNEFPNIFLTYDITTIANLAVWNALIEPLLSHVYAPNVTTFHEAYRWYVVCVPTASELLPFAIGRLFTDTHTKHSILESSNRFIKLLRESYKDIISRSNWLDQTTKSNVMLKLDKMTQLVGFPHWIKNNTKLDDYYKDVVIGDDHVSNILSAKIANTKRALIKFGQNSTKIWLDEAGVVNVNAFYDPSSNSIIFPIGIIQIPFYEDNRLAAMNFGGVGSVIGHEIGHAFDNVGSQFDEKGVLWNLWSEDIKTIYEKKTQCYVDQYNDYCFQGTPGGSNNTCVDGLVTVGENAPDNIGMQAAFNAYNAWIKMHKKEKRLPGLVDFTPEQIFFISFAYIWCDNTKAEDWMKSSKNDPHSPGRYRVQGALSNFEEFAKAFKCKKGPMNRMNERCTLW</sequence>
<keyword evidence="5" id="KW-0378">Hydrolase</keyword>
<reference evidence="13" key="1">
    <citation type="submission" date="2011-05" db="EMBL/GenBank/DDBJ databases">
        <authorList>
            <person name="Richards S.R."/>
            <person name="Qu J."/>
            <person name="Jiang H."/>
            <person name="Jhangiani S.N."/>
            <person name="Agravi P."/>
            <person name="Goodspeed R."/>
            <person name="Gross S."/>
            <person name="Mandapat C."/>
            <person name="Jackson L."/>
            <person name="Mathew T."/>
            <person name="Pu L."/>
            <person name="Thornton R."/>
            <person name="Saada N."/>
            <person name="Wilczek-Boney K.B."/>
            <person name="Lee S."/>
            <person name="Kovar C."/>
            <person name="Wu Y."/>
            <person name="Scherer S.E."/>
            <person name="Worley K.C."/>
            <person name="Muzny D.M."/>
            <person name="Gibbs R."/>
        </authorList>
    </citation>
    <scope>NUCLEOTIDE SEQUENCE</scope>
    <source>
        <strain evidence="13">Brora</strain>
    </source>
</reference>
<keyword evidence="9" id="KW-0472">Membrane</keyword>
<keyword evidence="9" id="KW-1133">Transmembrane helix</keyword>
<accession>T1IL63</accession>
<evidence type="ECO:0000256" key="3">
    <source>
        <dbReference type="ARBA" id="ARBA00022670"/>
    </source>
</evidence>
<evidence type="ECO:0000259" key="11">
    <source>
        <dbReference type="Pfam" id="PF05649"/>
    </source>
</evidence>
<evidence type="ECO:0000256" key="6">
    <source>
        <dbReference type="ARBA" id="ARBA00022833"/>
    </source>
</evidence>
<keyword evidence="4" id="KW-0479">Metal-binding</keyword>
<protein>
    <recommendedName>
        <fullName evidence="14">Peptidase M13 C-terminal domain-containing protein</fullName>
    </recommendedName>
</protein>
<keyword evidence="3" id="KW-0645">Protease</keyword>
<dbReference type="EnsemblMetazoa" id="SMAR001683-RA">
    <property type="protein sequence ID" value="SMAR001683-PA"/>
    <property type="gene ID" value="SMAR001683"/>
</dbReference>
<comment type="similarity">
    <text evidence="2">Belongs to the peptidase M13 family.</text>
</comment>
<evidence type="ECO:0008006" key="14">
    <source>
        <dbReference type="Google" id="ProtNLM"/>
    </source>
</evidence>
<keyword evidence="6" id="KW-0862">Zinc</keyword>
<evidence type="ECO:0000256" key="2">
    <source>
        <dbReference type="ARBA" id="ARBA00007357"/>
    </source>
</evidence>
<dbReference type="CDD" id="cd08662">
    <property type="entry name" value="M13"/>
    <property type="match status" value="1"/>
</dbReference>
<evidence type="ECO:0000256" key="9">
    <source>
        <dbReference type="SAM" id="Phobius"/>
    </source>
</evidence>
<dbReference type="EMBL" id="JH430738">
    <property type="status" value="NOT_ANNOTATED_CDS"/>
    <property type="molecule type" value="Genomic_DNA"/>
</dbReference>
<evidence type="ECO:0000256" key="5">
    <source>
        <dbReference type="ARBA" id="ARBA00022801"/>
    </source>
</evidence>
<dbReference type="Gene3D" id="3.40.390.10">
    <property type="entry name" value="Collagenase (Catalytic Domain)"/>
    <property type="match status" value="2"/>
</dbReference>
<proteinExistence type="inferred from homology"/>
<keyword evidence="13" id="KW-1185">Reference proteome</keyword>
<evidence type="ECO:0000313" key="13">
    <source>
        <dbReference type="Proteomes" id="UP000014500"/>
    </source>
</evidence>
<dbReference type="PRINTS" id="PR00786">
    <property type="entry name" value="NEPRILYSIN"/>
</dbReference>
<dbReference type="PANTHER" id="PTHR11733:SF240">
    <property type="entry name" value="GH14155P-RELATED"/>
    <property type="match status" value="1"/>
</dbReference>
<feature type="domain" description="Peptidase M13 N-terminal" evidence="11">
    <location>
        <begin position="94"/>
        <end position="518"/>
    </location>
</feature>
<dbReference type="InterPro" id="IPR018497">
    <property type="entry name" value="Peptidase_M13_C"/>
</dbReference>
<feature type="compositionally biased region" description="Basic and acidic residues" evidence="8">
    <location>
        <begin position="187"/>
        <end position="209"/>
    </location>
</feature>
<evidence type="ECO:0000256" key="4">
    <source>
        <dbReference type="ARBA" id="ARBA00022723"/>
    </source>
</evidence>
<evidence type="ECO:0000313" key="12">
    <source>
        <dbReference type="EnsemblMetazoa" id="SMAR001683-PA"/>
    </source>
</evidence>
<dbReference type="InterPro" id="IPR024079">
    <property type="entry name" value="MetalloPept_cat_dom_sf"/>
</dbReference>
<dbReference type="GO" id="GO:0046872">
    <property type="term" value="F:metal ion binding"/>
    <property type="evidence" value="ECO:0007669"/>
    <property type="project" value="UniProtKB-KW"/>
</dbReference>
<feature type="region of interest" description="Disordered" evidence="8">
    <location>
        <begin position="187"/>
        <end position="231"/>
    </location>
</feature>
<dbReference type="Gene3D" id="1.10.1380.10">
    <property type="entry name" value="Neutral endopeptidase , domain2"/>
    <property type="match status" value="2"/>
</dbReference>